<sequence length="187" mass="21793">MNRNVTAGLLFYVASLPALLIADEPRKGVDGLWESGRDTVWIEWEPDLSALQLEIQSLVDRYYKGCVVKNEDGRLTFSHRTRHFWIHHLYRDGGWQDPREEIGPNLNGVYCTITPRSGNTRTGTVVPQKVDRHYFVEYWMAPYSRELHGALFISLRYPSDVDAMFIAEFETLVHQFDKFVRDPSKRD</sequence>
<gene>
    <name evidence="1" type="ORF">Rcae01_00833</name>
</gene>
<evidence type="ECO:0008006" key="3">
    <source>
        <dbReference type="Google" id="ProtNLM"/>
    </source>
</evidence>
<reference evidence="1 2" key="1">
    <citation type="submission" date="2024-02" db="EMBL/GenBank/DDBJ databases">
        <title>Rhodopirellula caenicola NBRC 110016.</title>
        <authorList>
            <person name="Ichikawa N."/>
            <person name="Katano-Makiyama Y."/>
            <person name="Hidaka K."/>
        </authorList>
    </citation>
    <scope>NUCLEOTIDE SEQUENCE [LARGE SCALE GENOMIC DNA]</scope>
    <source>
        <strain evidence="1 2">NBRC 110016</strain>
    </source>
</reference>
<keyword evidence="2" id="KW-1185">Reference proteome</keyword>
<evidence type="ECO:0000313" key="1">
    <source>
        <dbReference type="EMBL" id="GAA5505388.1"/>
    </source>
</evidence>
<dbReference type="Proteomes" id="UP001416858">
    <property type="component" value="Unassembled WGS sequence"/>
</dbReference>
<dbReference type="RefSeq" id="WP_345682424.1">
    <property type="nucleotide sequence ID" value="NZ_BAABRO010000001.1"/>
</dbReference>
<organism evidence="1 2">
    <name type="scientific">Novipirellula caenicola</name>
    <dbReference type="NCBI Taxonomy" id="1536901"/>
    <lineage>
        <taxon>Bacteria</taxon>
        <taxon>Pseudomonadati</taxon>
        <taxon>Planctomycetota</taxon>
        <taxon>Planctomycetia</taxon>
        <taxon>Pirellulales</taxon>
        <taxon>Pirellulaceae</taxon>
        <taxon>Novipirellula</taxon>
    </lineage>
</organism>
<name>A0ABP9VPN2_9BACT</name>
<comment type="caution">
    <text evidence="1">The sequence shown here is derived from an EMBL/GenBank/DDBJ whole genome shotgun (WGS) entry which is preliminary data.</text>
</comment>
<dbReference type="EMBL" id="BAABRO010000001">
    <property type="protein sequence ID" value="GAA5505388.1"/>
    <property type="molecule type" value="Genomic_DNA"/>
</dbReference>
<proteinExistence type="predicted"/>
<protein>
    <recommendedName>
        <fullName evidence="3">Methanolan biosynthesis EpsI domain-containing protein</fullName>
    </recommendedName>
</protein>
<accession>A0ABP9VPN2</accession>
<evidence type="ECO:0000313" key="2">
    <source>
        <dbReference type="Proteomes" id="UP001416858"/>
    </source>
</evidence>